<accession>A0A9D1LL47</accession>
<gene>
    <name evidence="5" type="ORF">IAB67_06425</name>
</gene>
<dbReference type="GO" id="GO:0008233">
    <property type="term" value="F:peptidase activity"/>
    <property type="evidence" value="ECO:0007669"/>
    <property type="project" value="UniProtKB-KW"/>
</dbReference>
<dbReference type="EMBL" id="DVMR01000051">
    <property type="protein sequence ID" value="HIU43914.1"/>
    <property type="molecule type" value="Genomic_DNA"/>
</dbReference>
<dbReference type="PROSITE" id="PS01276">
    <property type="entry name" value="PEPTIDASE_U32"/>
    <property type="match status" value="1"/>
</dbReference>
<evidence type="ECO:0000259" key="4">
    <source>
        <dbReference type="Pfam" id="PF16325"/>
    </source>
</evidence>
<dbReference type="Gene3D" id="2.40.30.10">
    <property type="entry name" value="Translation factors"/>
    <property type="match status" value="1"/>
</dbReference>
<dbReference type="PANTHER" id="PTHR30217:SF6">
    <property type="entry name" value="TRNA HYDROXYLATION PROTEIN P"/>
    <property type="match status" value="1"/>
</dbReference>
<evidence type="ECO:0000256" key="2">
    <source>
        <dbReference type="ARBA" id="ARBA00022801"/>
    </source>
</evidence>
<protein>
    <submittedName>
        <fullName evidence="5">U32 family peptidase</fullName>
    </submittedName>
</protein>
<evidence type="ECO:0000256" key="3">
    <source>
        <dbReference type="ARBA" id="ARBA00038374"/>
    </source>
</evidence>
<dbReference type="AlphaFoldDB" id="A0A9D1LL47"/>
<dbReference type="GO" id="GO:0006508">
    <property type="term" value="P:proteolysis"/>
    <property type="evidence" value="ECO:0007669"/>
    <property type="project" value="UniProtKB-KW"/>
</dbReference>
<dbReference type="Pfam" id="PF01136">
    <property type="entry name" value="Peptidase_U32"/>
    <property type="match status" value="1"/>
</dbReference>
<dbReference type="SUPFAM" id="SSF51412">
    <property type="entry name" value="Inosine monophosphate dehydrogenase (IMPDH)"/>
    <property type="match status" value="1"/>
</dbReference>
<evidence type="ECO:0000256" key="1">
    <source>
        <dbReference type="ARBA" id="ARBA00022670"/>
    </source>
</evidence>
<comment type="similarity">
    <text evidence="3">Belongs to the peptidase U32 family.</text>
</comment>
<sequence>MLHRVPELLAPAGDMEKLRFAVAYGADAVYLSGQSFGMRAAAGNFDESELPQAVSYCHERGVRVFVTVNTMPRPGDLPDLPGHIAAIDRAGADAVIVADLGVCELVRRIAPRLRIHVSTQASVVNEAAACAWHRLGASRIVLARELSIGEIAHIRAHTPPELELEVFAHGSMCMAYSGRCVLSNYLTGRDANRGACAQPCRWNYRLIEEKRPGEYFPVIEDDRGSTILSAQDLCTVQHLRELMEAGVDSLKIEGRAKTFYYAAVVTGAYRRALDAAAQGREPPPDVMSELDKVSHREYSTGFYFGRARQQLSDGYLRSWDVCACVLSCDESGRARLRQKNKCVTGDELELLMPGREAVAFTLGPMWDESGALIDAAPHPMMLFETVLPLPVPPYSILRKKNK</sequence>
<dbReference type="InterPro" id="IPR051454">
    <property type="entry name" value="RNA/ubiquinone_mod_enzymes"/>
</dbReference>
<dbReference type="InterPro" id="IPR001539">
    <property type="entry name" value="Peptidase_U32"/>
</dbReference>
<keyword evidence="1" id="KW-0645">Protease</keyword>
<evidence type="ECO:0000313" key="6">
    <source>
        <dbReference type="Proteomes" id="UP000824073"/>
    </source>
</evidence>
<keyword evidence="2" id="KW-0378">Hydrolase</keyword>
<dbReference type="Proteomes" id="UP000824073">
    <property type="component" value="Unassembled WGS sequence"/>
</dbReference>
<comment type="caution">
    <text evidence="5">The sequence shown here is derived from an EMBL/GenBank/DDBJ whole genome shotgun (WGS) entry which is preliminary data.</text>
</comment>
<proteinExistence type="inferred from homology"/>
<reference evidence="5" key="2">
    <citation type="journal article" date="2021" name="PeerJ">
        <title>Extensive microbial diversity within the chicken gut microbiome revealed by metagenomics and culture.</title>
        <authorList>
            <person name="Gilroy R."/>
            <person name="Ravi A."/>
            <person name="Getino M."/>
            <person name="Pursley I."/>
            <person name="Horton D.L."/>
            <person name="Alikhan N.F."/>
            <person name="Baker D."/>
            <person name="Gharbi K."/>
            <person name="Hall N."/>
            <person name="Watson M."/>
            <person name="Adriaenssens E.M."/>
            <person name="Foster-Nyarko E."/>
            <person name="Jarju S."/>
            <person name="Secka A."/>
            <person name="Antonio M."/>
            <person name="Oren A."/>
            <person name="Chaudhuri R.R."/>
            <person name="La Ragione R."/>
            <person name="Hildebrand F."/>
            <person name="Pallen M.J."/>
        </authorList>
    </citation>
    <scope>NUCLEOTIDE SEQUENCE</scope>
    <source>
        <strain evidence="5">CHK191-8634</strain>
    </source>
</reference>
<organism evidence="5 6">
    <name type="scientific">Candidatus Ventrousia excrementavium</name>
    <dbReference type="NCBI Taxonomy" id="2840961"/>
    <lineage>
        <taxon>Bacteria</taxon>
        <taxon>Bacillati</taxon>
        <taxon>Bacillota</taxon>
        <taxon>Clostridia</taxon>
        <taxon>Eubacteriales</taxon>
        <taxon>Clostridiaceae</taxon>
        <taxon>Clostridiaceae incertae sedis</taxon>
        <taxon>Candidatus Ventrousia</taxon>
    </lineage>
</organism>
<feature type="domain" description="Peptidase family U32 C-terminal" evidence="4">
    <location>
        <begin position="317"/>
        <end position="398"/>
    </location>
</feature>
<dbReference type="Pfam" id="PF16325">
    <property type="entry name" value="Peptidase_U32_C"/>
    <property type="match status" value="1"/>
</dbReference>
<reference evidence="5" key="1">
    <citation type="submission" date="2020-10" db="EMBL/GenBank/DDBJ databases">
        <authorList>
            <person name="Gilroy R."/>
        </authorList>
    </citation>
    <scope>NUCLEOTIDE SEQUENCE</scope>
    <source>
        <strain evidence="5">CHK191-8634</strain>
    </source>
</reference>
<dbReference type="PANTHER" id="PTHR30217">
    <property type="entry name" value="PEPTIDASE U32 FAMILY"/>
    <property type="match status" value="1"/>
</dbReference>
<name>A0A9D1LL47_9CLOT</name>
<dbReference type="InterPro" id="IPR032525">
    <property type="entry name" value="Peptidase_U32_C"/>
</dbReference>
<evidence type="ECO:0000313" key="5">
    <source>
        <dbReference type="EMBL" id="HIU43914.1"/>
    </source>
</evidence>